<feature type="signal peptide" evidence="6">
    <location>
        <begin position="1"/>
        <end position="25"/>
    </location>
</feature>
<protein>
    <recommendedName>
        <fullName evidence="7">Cytochrome c domain-containing protein</fullName>
    </recommendedName>
</protein>
<evidence type="ECO:0000256" key="1">
    <source>
        <dbReference type="ARBA" id="ARBA00022617"/>
    </source>
</evidence>
<keyword evidence="2 5" id="KW-0479">Metal-binding</keyword>
<dbReference type="EMBL" id="NVQR01000070">
    <property type="protein sequence ID" value="PCH61235.1"/>
    <property type="molecule type" value="Genomic_DNA"/>
</dbReference>
<organism evidence="8 9">
    <name type="scientific">SAR86 cluster bacterium</name>
    <dbReference type="NCBI Taxonomy" id="2030880"/>
    <lineage>
        <taxon>Bacteria</taxon>
        <taxon>Pseudomonadati</taxon>
        <taxon>Pseudomonadota</taxon>
        <taxon>Gammaproteobacteria</taxon>
        <taxon>SAR86 cluster</taxon>
    </lineage>
</organism>
<evidence type="ECO:0000256" key="4">
    <source>
        <dbReference type="ARBA" id="ARBA00023157"/>
    </source>
</evidence>
<dbReference type="InterPro" id="IPR036939">
    <property type="entry name" value="Cu2_ascorb_mOase_N_sf"/>
</dbReference>
<dbReference type="Gene3D" id="2.60.120.230">
    <property type="match status" value="1"/>
</dbReference>
<dbReference type="GO" id="GO:0020037">
    <property type="term" value="F:heme binding"/>
    <property type="evidence" value="ECO:0007669"/>
    <property type="project" value="InterPro"/>
</dbReference>
<comment type="caution">
    <text evidence="8">The sequence shown here is derived from an EMBL/GenBank/DDBJ whole genome shotgun (WGS) entry which is preliminary data.</text>
</comment>
<evidence type="ECO:0000256" key="3">
    <source>
        <dbReference type="ARBA" id="ARBA00023004"/>
    </source>
</evidence>
<dbReference type="GO" id="GO:0005507">
    <property type="term" value="F:copper ion binding"/>
    <property type="evidence" value="ECO:0007669"/>
    <property type="project" value="InterPro"/>
</dbReference>
<feature type="domain" description="Cytochrome c" evidence="7">
    <location>
        <begin position="180"/>
        <end position="272"/>
    </location>
</feature>
<dbReference type="InterPro" id="IPR008977">
    <property type="entry name" value="PHM/PNGase_F_dom_sf"/>
</dbReference>
<dbReference type="GO" id="GO:0009055">
    <property type="term" value="F:electron transfer activity"/>
    <property type="evidence" value="ECO:0007669"/>
    <property type="project" value="InterPro"/>
</dbReference>
<dbReference type="InterPro" id="IPR036909">
    <property type="entry name" value="Cyt_c-like_dom_sf"/>
</dbReference>
<dbReference type="AlphaFoldDB" id="A0A2A4MM95"/>
<dbReference type="Proteomes" id="UP000218172">
    <property type="component" value="Unassembled WGS sequence"/>
</dbReference>
<feature type="chain" id="PRO_5012449801" description="Cytochrome c domain-containing protein" evidence="6">
    <location>
        <begin position="26"/>
        <end position="619"/>
    </location>
</feature>
<dbReference type="SUPFAM" id="SSF49742">
    <property type="entry name" value="PHM/PNGase F"/>
    <property type="match status" value="2"/>
</dbReference>
<keyword evidence="4" id="KW-1015">Disulfide bond</keyword>
<dbReference type="InterPro" id="IPR036249">
    <property type="entry name" value="Thioredoxin-like_sf"/>
</dbReference>
<evidence type="ECO:0000256" key="6">
    <source>
        <dbReference type="SAM" id="SignalP"/>
    </source>
</evidence>
<dbReference type="InterPro" id="IPR009056">
    <property type="entry name" value="Cyt_c-like_dom"/>
</dbReference>
<dbReference type="SUPFAM" id="SSF46626">
    <property type="entry name" value="Cytochrome c"/>
    <property type="match status" value="1"/>
</dbReference>
<keyword evidence="3 5" id="KW-0408">Iron</keyword>
<evidence type="ECO:0000259" key="7">
    <source>
        <dbReference type="PROSITE" id="PS51007"/>
    </source>
</evidence>
<evidence type="ECO:0000313" key="8">
    <source>
        <dbReference type="EMBL" id="PCH61235.1"/>
    </source>
</evidence>
<evidence type="ECO:0000256" key="5">
    <source>
        <dbReference type="PROSITE-ProRule" id="PRU00433"/>
    </source>
</evidence>
<dbReference type="PROSITE" id="PS51007">
    <property type="entry name" value="CYTC"/>
    <property type="match status" value="1"/>
</dbReference>
<dbReference type="SUPFAM" id="SSF52833">
    <property type="entry name" value="Thioredoxin-like"/>
    <property type="match status" value="1"/>
</dbReference>
<evidence type="ECO:0000313" key="9">
    <source>
        <dbReference type="Proteomes" id="UP000218172"/>
    </source>
</evidence>
<gene>
    <name evidence="8" type="ORF">COC19_04955</name>
</gene>
<accession>A0A2A4MM95</accession>
<proteinExistence type="predicted"/>
<evidence type="ECO:0000256" key="2">
    <source>
        <dbReference type="ARBA" id="ARBA00022723"/>
    </source>
</evidence>
<name>A0A2A4MM95_9GAMM</name>
<dbReference type="InterPro" id="IPR014784">
    <property type="entry name" value="Cu2_ascorb_mOase-like_C"/>
</dbReference>
<sequence length="619" mass="67458">MELTLKTLTKTLASAVLAASSFALSAGERVGDFSLIDQQGVFHHMAWYNDHKAVVIIPQSNGSADTASNGAALQALAEKYSQDVAFFMMNPGLQTDRVAVQADLDSHDLDFPVMMDDAQLVTELLALTSLDQAVVYNPSNFELVYRGPVADSLELSLLALINGENDDFVEVASNGATINSISSHGELSYEKDIAPILAENCASCHRDGGIAPFALDSHLAVQGWSPMIKEVVMTKRMPPGQIDNKVGRKFLNEMNLSDEEMQKLIHWVDAGSKVDSDNDPLTALVWPETKWRLGEPDLIIQVPPQTIPATGVVDYKDIPLELGLDQDRWIRGSEVVPGETAVLHHIITTVVPPEGPVDPQQAFMSILNSIDEEAAAAIRQKLFAVALSGEELGLTDILEMLPPEADLSSLISGTDDPNAASIAGYAPGTLNELNEPGVGGLLKAGSSLSLQMHYTTSGKEMTDATEIGIYFYPEGEVPTQRMSSAVGNNFSIKIPAGAKDHQMETTVTIKEDTYMETLMAHMHFRGKRMKFTAKYPDGNEELILSIPNYSFNWQLSHRLVEPLLLPAGTQIVAVGAYDNSTQNTFNPDPSIDIQWGEQSWEEMFMGFYDLKNVDQAGSE</sequence>
<dbReference type="Gene3D" id="3.40.30.10">
    <property type="entry name" value="Glutaredoxin"/>
    <property type="match status" value="1"/>
</dbReference>
<keyword evidence="1 5" id="KW-0349">Heme</keyword>
<reference evidence="9" key="1">
    <citation type="submission" date="2017-08" db="EMBL/GenBank/DDBJ databases">
        <title>A dynamic microbial community with high functional redundancy inhabits the cold, oxic subseafloor aquifer.</title>
        <authorList>
            <person name="Tully B.J."/>
            <person name="Wheat C.G."/>
            <person name="Glazer B.T."/>
            <person name="Huber J.A."/>
        </authorList>
    </citation>
    <scope>NUCLEOTIDE SEQUENCE [LARGE SCALE GENOMIC DNA]</scope>
</reference>
<keyword evidence="6" id="KW-0732">Signal</keyword>
<dbReference type="Gene3D" id="2.60.120.310">
    <property type="entry name" value="Copper type II, ascorbate-dependent monooxygenase, N-terminal domain"/>
    <property type="match status" value="1"/>
</dbReference>
<dbReference type="GO" id="GO:0016715">
    <property type="term" value="F:oxidoreductase activity, acting on paired donors, with incorporation or reduction of molecular oxygen, reduced ascorbate as one donor, and incorporation of one atom of oxygen"/>
    <property type="evidence" value="ECO:0007669"/>
    <property type="project" value="InterPro"/>
</dbReference>